<evidence type="ECO:0000313" key="3">
    <source>
        <dbReference type="EMBL" id="QJH96724.1"/>
    </source>
</evidence>
<dbReference type="EMBL" id="MT144042">
    <property type="protein sequence ID" value="QJA47422.1"/>
    <property type="molecule type" value="Genomic_DNA"/>
</dbReference>
<evidence type="ECO:0000256" key="1">
    <source>
        <dbReference type="SAM" id="Phobius"/>
    </source>
</evidence>
<proteinExistence type="predicted"/>
<organism evidence="2">
    <name type="scientific">viral metagenome</name>
    <dbReference type="NCBI Taxonomy" id="1070528"/>
    <lineage>
        <taxon>unclassified sequences</taxon>
        <taxon>metagenomes</taxon>
        <taxon>organismal metagenomes</taxon>
    </lineage>
</organism>
<sequence length="795" mass="89820">MKNKLMLMLGIVLLAFVVIVFAVAPNQPILNNPANNSMVYGTTANLNITVTDNDSGYLNVSFYSWAYTGISYYIGSEETQPQGIHWDGTNWWIGGNSKTFKYYSNWTYTGDNYTLYHYLGFTVSNAKDFFWNGTNWFVAGGNYIYKYNSNWIYIDRYYLNGGNQNGVYGDGTNWWVISNDNDIVYKYNSDWSDNTSFYIGSEDTDPKSVDWDGTNWWIVGGTNGKVFKYYSNWTYTGDSYFVSNPSSFDWDGTNWWLVSAVTDRVYKYTNYLIGNATNISNNSYATYNWTSLADGDYEWYAITTDGIDTTTSPIYSFSIYDYNYTTTHDLTVLETSSQTFTLNITRDPTYIDDGNATLHWNGTAYPVDAVVYPTYLWFSKTLTIPSIDTTTVDIVFNWSYEFWNPANNSRETNRTEDFTQKIYDITFDDCSAYSIVALNFSLIEESNNASIAGDMDFTFSLVGEDITINYSNSVTNVSSTAFCIPTNEVSFTAQLQSEYTASAYADFTYFAYNLAITNTTSYIYYYLVNGTTIVEFTVLDQSGNEIENAYIKVMKYDIGTGLYKTIEVLKTDELGKALGNIVLDTAWYKFMVEYGGTLYLHTSATKMTSTTRTFTINLLSDFFDRYTDVIYNIYSTLNFTDATGNFAFTYSDPAGNYHQGCLKVTKEGLAGQTLINETCVSSTAATILVNVNSSGSVNGTYTAVGYIMFDDMYVLRTLSKTWGHLSDVYGKEGLFYVFLIVLTCVMVGIFSPKLAIILGIIGLVFSNILGFVFINVGWLVAIIIAAGLTLYRMRD</sequence>
<dbReference type="EMBL" id="MT144659">
    <property type="protein sequence ID" value="QJH96724.1"/>
    <property type="molecule type" value="Genomic_DNA"/>
</dbReference>
<evidence type="ECO:0000313" key="2">
    <source>
        <dbReference type="EMBL" id="QJA47422.1"/>
    </source>
</evidence>
<protein>
    <submittedName>
        <fullName evidence="2">Uncharacterized protein</fullName>
    </submittedName>
</protein>
<keyword evidence="1" id="KW-0472">Membrane</keyword>
<accession>A0A6H1ZIW9</accession>
<keyword evidence="1" id="KW-0812">Transmembrane</keyword>
<reference evidence="2" key="1">
    <citation type="submission" date="2020-03" db="EMBL/GenBank/DDBJ databases">
        <title>The deep terrestrial virosphere.</title>
        <authorList>
            <person name="Holmfeldt K."/>
            <person name="Nilsson E."/>
            <person name="Simone D."/>
            <person name="Lopez-Fernandez M."/>
            <person name="Wu X."/>
            <person name="de Brujin I."/>
            <person name="Lundin D."/>
            <person name="Andersson A."/>
            <person name="Bertilsson S."/>
            <person name="Dopson M."/>
        </authorList>
    </citation>
    <scope>NUCLEOTIDE SEQUENCE</scope>
    <source>
        <strain evidence="2">TM448A00666</strain>
        <strain evidence="3">TM448B00795</strain>
    </source>
</reference>
<keyword evidence="1" id="KW-1133">Transmembrane helix</keyword>
<name>A0A6H1ZIW9_9ZZZZ</name>
<gene>
    <name evidence="2" type="ORF">TM448A00666_0026</name>
    <name evidence="3" type="ORF">TM448B00795_0038</name>
</gene>
<feature type="transmembrane region" description="Helical" evidence="1">
    <location>
        <begin position="768"/>
        <end position="791"/>
    </location>
</feature>
<feature type="transmembrane region" description="Helical" evidence="1">
    <location>
        <begin position="734"/>
        <end position="761"/>
    </location>
</feature>
<dbReference type="AlphaFoldDB" id="A0A6H1ZIW9"/>